<keyword evidence="2" id="KW-0472">Membrane</keyword>
<feature type="transmembrane region" description="Helical" evidence="2">
    <location>
        <begin position="107"/>
        <end position="127"/>
    </location>
</feature>
<proteinExistence type="predicted"/>
<evidence type="ECO:0000256" key="1">
    <source>
        <dbReference type="SAM" id="MobiDB-lite"/>
    </source>
</evidence>
<feature type="region of interest" description="Disordered" evidence="1">
    <location>
        <begin position="134"/>
        <end position="154"/>
    </location>
</feature>
<keyword evidence="2" id="KW-0812">Transmembrane</keyword>
<keyword evidence="2" id="KW-1133">Transmembrane helix</keyword>
<evidence type="ECO:0000313" key="3">
    <source>
        <dbReference type="EMBL" id="SFA95245.1"/>
    </source>
</evidence>
<sequence>MSKKGYQKRLPSVLPPAPRRPPAEESLTRTGGDAPRPSTTPLSPRSVRAPAPAPAPAPAATPTATPPAIATPIPPPTSAPVAQPVAAPVAAPVTVQPHSTTSPRARVLVSAAVLLGLVGLATAFVAVGRTGDDEPGGAPGAAPIQGGWPEAGASRTTTQVGADGVLDVTHWIHATEPLDELDVALPELPDGVSIDASAVEVVADGRRASGPAMLTFSSASYAFSDATRIRVSYQLSGAVELSSSAPDRGLVTTTTLDVSPVQGTDTRVVRSEAVLSLACAPTAETSLEPCGESDADDQWTVRLTGPDVGARVVAAVTVS</sequence>
<evidence type="ECO:0000256" key="2">
    <source>
        <dbReference type="SAM" id="Phobius"/>
    </source>
</evidence>
<protein>
    <submittedName>
        <fullName evidence="3">Uncharacterized protein</fullName>
    </submittedName>
</protein>
<organism evidence="3 4">
    <name type="scientific">Nocardioides alpinus</name>
    <dbReference type="NCBI Taxonomy" id="748909"/>
    <lineage>
        <taxon>Bacteria</taxon>
        <taxon>Bacillati</taxon>
        <taxon>Actinomycetota</taxon>
        <taxon>Actinomycetes</taxon>
        <taxon>Propionibacteriales</taxon>
        <taxon>Nocardioidaceae</taxon>
        <taxon>Nocardioides</taxon>
    </lineage>
</organism>
<feature type="compositionally biased region" description="Low complexity" evidence="1">
    <location>
        <begin position="35"/>
        <end position="50"/>
    </location>
</feature>
<name>A0A1I0X2N4_9ACTN</name>
<dbReference type="Proteomes" id="UP000199113">
    <property type="component" value="Unassembled WGS sequence"/>
</dbReference>
<dbReference type="OrthoDB" id="3788980at2"/>
<gene>
    <name evidence="3" type="ORF">SAMN05192575_10296</name>
</gene>
<evidence type="ECO:0000313" key="4">
    <source>
        <dbReference type="Proteomes" id="UP000199113"/>
    </source>
</evidence>
<dbReference type="EMBL" id="FOKC01000002">
    <property type="protein sequence ID" value="SFA95245.1"/>
    <property type="molecule type" value="Genomic_DNA"/>
</dbReference>
<dbReference type="STRING" id="748909.SAMN05192575_10296"/>
<feature type="region of interest" description="Disordered" evidence="1">
    <location>
        <begin position="1"/>
        <end position="82"/>
    </location>
</feature>
<dbReference type="RefSeq" id="WP_139227660.1">
    <property type="nucleotide sequence ID" value="NZ_FOKC01000002.1"/>
</dbReference>
<dbReference type="AlphaFoldDB" id="A0A1I0X2N4"/>
<feature type="compositionally biased region" description="Low complexity" evidence="1">
    <location>
        <begin position="60"/>
        <end position="71"/>
    </location>
</feature>
<reference evidence="3" key="1">
    <citation type="submission" date="2016-10" db="EMBL/GenBank/DDBJ databases">
        <authorList>
            <person name="de Groot N.N."/>
        </authorList>
    </citation>
    <scope>NUCLEOTIDE SEQUENCE [LARGE SCALE GENOMIC DNA]</scope>
    <source>
        <strain evidence="3">CGMCC 1.10697</strain>
    </source>
</reference>
<accession>A0A1I0X2N4</accession>